<sequence>MKVAYLRERNYWLVGLTCFVRNRGQLLLLLPSQMFSFPPRTIDVMCRKLEIRIVLRAAIGEIPHRRALPQTLSECVWLLRKKGIEGLNGKPTYIIYTEKGGPA</sequence>
<protein>
    <submittedName>
        <fullName evidence="1">Uncharacterized protein</fullName>
    </submittedName>
</protein>
<dbReference type="EMBL" id="FP565575">
    <property type="protein sequence ID" value="CBE67306.1"/>
    <property type="molecule type" value="Genomic_DNA"/>
</dbReference>
<proteinExistence type="predicted"/>
<organism evidence="1 2">
    <name type="scientific">Methylomirabilis oxygeniifera</name>
    <dbReference type="NCBI Taxonomy" id="671143"/>
    <lineage>
        <taxon>Bacteria</taxon>
        <taxon>Candidatus Methylomirabilota</taxon>
        <taxon>Candidatus Methylomirabilia</taxon>
        <taxon>Candidatus Methylomirabilales</taxon>
        <taxon>Candidatus Methylomirabilaceae</taxon>
        <taxon>Candidatus Methylomirabilis</taxon>
    </lineage>
</organism>
<gene>
    <name evidence="1" type="ORF">DAMO_0202</name>
</gene>
<accession>D5MIF6</accession>
<dbReference type="HOGENOM" id="CLU_2258600_0_0_0"/>
<dbReference type="Proteomes" id="UP000006898">
    <property type="component" value="Chromosome"/>
</dbReference>
<name>D5MIF6_METO1</name>
<dbReference type="AlphaFoldDB" id="D5MIF6"/>
<evidence type="ECO:0000313" key="2">
    <source>
        <dbReference type="Proteomes" id="UP000006898"/>
    </source>
</evidence>
<dbReference type="STRING" id="671143.DAMO_0202"/>
<dbReference type="KEGG" id="mox:DAMO_0202"/>
<reference evidence="1 2" key="1">
    <citation type="journal article" date="2010" name="Nature">
        <title>Nitrite-driven anaerobic methane oxidation by oxygenic bacteria.</title>
        <authorList>
            <person name="Ettwig K.F."/>
            <person name="Butler M.K."/>
            <person name="Le Paslier D."/>
            <person name="Pelletier E."/>
            <person name="Mangenot S."/>
            <person name="Kuypers M.M.M."/>
            <person name="Schreiber F."/>
            <person name="Dutilh B.E."/>
            <person name="Zedelius J."/>
            <person name="de Beer D."/>
            <person name="Gloerich J."/>
            <person name="Wessels H.J.C.T."/>
            <person name="van Allen T."/>
            <person name="Luesken F."/>
            <person name="Wu M."/>
            <person name="van de Pas-Schoonen K.T."/>
            <person name="Op den Camp H.J.M."/>
            <person name="Janssen-Megens E.M."/>
            <person name="Francoijs K-J."/>
            <person name="Stunnenberg H."/>
            <person name="Weissenbach J."/>
            <person name="Jetten M.S.M."/>
            <person name="Strous M."/>
        </authorList>
    </citation>
    <scope>NUCLEOTIDE SEQUENCE [LARGE SCALE GENOMIC DNA]</scope>
</reference>
<evidence type="ECO:0000313" key="1">
    <source>
        <dbReference type="EMBL" id="CBE67306.1"/>
    </source>
</evidence>